<dbReference type="NCBIfam" id="NF033545">
    <property type="entry name" value="transpos_IS630"/>
    <property type="match status" value="1"/>
</dbReference>
<evidence type="ECO:0000259" key="1">
    <source>
        <dbReference type="Pfam" id="PF13358"/>
    </source>
</evidence>
<protein>
    <submittedName>
        <fullName evidence="2">Mobile element protein</fullName>
    </submittedName>
</protein>
<name>A0A242MLI6_CABSO</name>
<reference evidence="2 3" key="1">
    <citation type="submission" date="2017-03" db="EMBL/GenBank/DDBJ databases">
        <title>Genome analysis of strain PAMC 26577.</title>
        <authorList>
            <person name="Oh H.-M."/>
            <person name="Yang J.-A."/>
        </authorList>
    </citation>
    <scope>NUCLEOTIDE SEQUENCE [LARGE SCALE GENOMIC DNA]</scope>
    <source>
        <strain evidence="2 3">PAMC 26577</strain>
    </source>
</reference>
<evidence type="ECO:0000313" key="2">
    <source>
        <dbReference type="EMBL" id="OTP72187.1"/>
    </source>
</evidence>
<proteinExistence type="predicted"/>
<dbReference type="InterPro" id="IPR047655">
    <property type="entry name" value="Transpos_IS630-like"/>
</dbReference>
<sequence>MRTWALKGQTPVIQFHFNWNHVSVIAGLTHTNCLFRLHEGSIRKEEIVEFLKALKAHLKQPLLVIWDGLKAHRSHLVRDYLDGLNGHIQIAFLPPYAPDLNPVEYLWAWLKRHALANYCPNDLSELHATARNKLKSAQKRPSIIAACWMQATLW</sequence>
<dbReference type="Proteomes" id="UP000195221">
    <property type="component" value="Unassembled WGS sequence"/>
</dbReference>
<evidence type="ECO:0000313" key="3">
    <source>
        <dbReference type="Proteomes" id="UP000195221"/>
    </source>
</evidence>
<dbReference type="Pfam" id="PF13358">
    <property type="entry name" value="DDE_3"/>
    <property type="match status" value="1"/>
</dbReference>
<dbReference type="Gene3D" id="3.30.420.10">
    <property type="entry name" value="Ribonuclease H-like superfamily/Ribonuclease H"/>
    <property type="match status" value="1"/>
</dbReference>
<dbReference type="EMBL" id="NBTZ01000092">
    <property type="protein sequence ID" value="OTP72187.1"/>
    <property type="molecule type" value="Genomic_DNA"/>
</dbReference>
<feature type="domain" description="Tc1-like transposase DDE" evidence="1">
    <location>
        <begin position="2"/>
        <end position="125"/>
    </location>
</feature>
<dbReference type="InterPro" id="IPR038717">
    <property type="entry name" value="Tc1-like_DDE_dom"/>
</dbReference>
<dbReference type="InterPro" id="IPR036397">
    <property type="entry name" value="RNaseH_sf"/>
</dbReference>
<dbReference type="AlphaFoldDB" id="A0A242MLI6"/>
<accession>A0A242MLI6</accession>
<organism evidence="2 3">
    <name type="scientific">Caballeronia sordidicola</name>
    <name type="common">Burkholderia sordidicola</name>
    <dbReference type="NCBI Taxonomy" id="196367"/>
    <lineage>
        <taxon>Bacteria</taxon>
        <taxon>Pseudomonadati</taxon>
        <taxon>Pseudomonadota</taxon>
        <taxon>Betaproteobacteria</taxon>
        <taxon>Burkholderiales</taxon>
        <taxon>Burkholderiaceae</taxon>
        <taxon>Caballeronia</taxon>
    </lineage>
</organism>
<comment type="caution">
    <text evidence="2">The sequence shown here is derived from an EMBL/GenBank/DDBJ whole genome shotgun (WGS) entry which is preliminary data.</text>
</comment>
<gene>
    <name evidence="2" type="ORF">PAMC26577_21445</name>
</gene>
<dbReference type="GO" id="GO:0003676">
    <property type="term" value="F:nucleic acid binding"/>
    <property type="evidence" value="ECO:0007669"/>
    <property type="project" value="InterPro"/>
</dbReference>